<dbReference type="EMBL" id="JAFIMR010000060">
    <property type="protein sequence ID" value="KAI1852932.1"/>
    <property type="molecule type" value="Genomic_DNA"/>
</dbReference>
<feature type="chain" id="PRO_5040443787" evidence="1">
    <location>
        <begin position="21"/>
        <end position="149"/>
    </location>
</feature>
<evidence type="ECO:0000313" key="2">
    <source>
        <dbReference type="EMBL" id="KAI1852932.1"/>
    </source>
</evidence>
<sequence>MKFFGTLAASFLGLAAVSFAAPFADPDAAEAYELIQREAGKAGVEVVVRTAETGDVSIGLTPRGDDDEDFSGEIVEKPNGTLVFYDEAGKEHSIDELVDLAERGEDAAELLAERGLGSLIKGLGKLKPVWPVIKKYGKRAIVRTPITVA</sequence>
<gene>
    <name evidence="2" type="ORF">JX265_012960</name>
</gene>
<reference evidence="2" key="1">
    <citation type="submission" date="2021-03" db="EMBL/GenBank/DDBJ databases">
        <title>Revisited historic fungal species revealed as producer of novel bioactive compounds through whole genome sequencing and comparative genomics.</title>
        <authorList>
            <person name="Vignolle G.A."/>
            <person name="Hochenegger N."/>
            <person name="Mach R.L."/>
            <person name="Mach-Aigner A.R."/>
            <person name="Javad Rahimi M."/>
            <person name="Salim K.A."/>
            <person name="Chan C.M."/>
            <person name="Lim L.B.L."/>
            <person name="Cai F."/>
            <person name="Druzhinina I.S."/>
            <person name="U'Ren J.M."/>
            <person name="Derntl C."/>
        </authorList>
    </citation>
    <scope>NUCLEOTIDE SEQUENCE</scope>
    <source>
        <strain evidence="2">TUCIM 5799</strain>
    </source>
</reference>
<keyword evidence="3" id="KW-1185">Reference proteome</keyword>
<comment type="caution">
    <text evidence="2">The sequence shown here is derived from an EMBL/GenBank/DDBJ whole genome shotgun (WGS) entry which is preliminary data.</text>
</comment>
<evidence type="ECO:0000313" key="3">
    <source>
        <dbReference type="Proteomes" id="UP000829685"/>
    </source>
</evidence>
<name>A0A9P9W9V7_9PEZI</name>
<protein>
    <submittedName>
        <fullName evidence="2">Uncharacterized protein</fullName>
    </submittedName>
</protein>
<proteinExistence type="predicted"/>
<dbReference type="Proteomes" id="UP000829685">
    <property type="component" value="Unassembled WGS sequence"/>
</dbReference>
<feature type="signal peptide" evidence="1">
    <location>
        <begin position="1"/>
        <end position="20"/>
    </location>
</feature>
<dbReference type="AlphaFoldDB" id="A0A9P9W9V7"/>
<evidence type="ECO:0000256" key="1">
    <source>
        <dbReference type="SAM" id="SignalP"/>
    </source>
</evidence>
<keyword evidence="1" id="KW-0732">Signal</keyword>
<accession>A0A9P9W9V7</accession>
<organism evidence="2 3">
    <name type="scientific">Neoarthrinium moseri</name>
    <dbReference type="NCBI Taxonomy" id="1658444"/>
    <lineage>
        <taxon>Eukaryota</taxon>
        <taxon>Fungi</taxon>
        <taxon>Dikarya</taxon>
        <taxon>Ascomycota</taxon>
        <taxon>Pezizomycotina</taxon>
        <taxon>Sordariomycetes</taxon>
        <taxon>Xylariomycetidae</taxon>
        <taxon>Amphisphaeriales</taxon>
        <taxon>Apiosporaceae</taxon>
        <taxon>Neoarthrinium</taxon>
    </lineage>
</organism>